<dbReference type="GeneID" id="85313912"/>
<dbReference type="EMBL" id="MU839033">
    <property type="protein sequence ID" value="KAK1762872.1"/>
    <property type="molecule type" value="Genomic_DNA"/>
</dbReference>
<dbReference type="Proteomes" id="UP001244011">
    <property type="component" value="Unassembled WGS sequence"/>
</dbReference>
<keyword evidence="2" id="KW-1185">Reference proteome</keyword>
<organism evidence="1 2">
    <name type="scientific">Phialemonium atrogriseum</name>
    <dbReference type="NCBI Taxonomy" id="1093897"/>
    <lineage>
        <taxon>Eukaryota</taxon>
        <taxon>Fungi</taxon>
        <taxon>Dikarya</taxon>
        <taxon>Ascomycota</taxon>
        <taxon>Pezizomycotina</taxon>
        <taxon>Sordariomycetes</taxon>
        <taxon>Sordariomycetidae</taxon>
        <taxon>Cephalothecales</taxon>
        <taxon>Cephalothecaceae</taxon>
        <taxon>Phialemonium</taxon>
    </lineage>
</organism>
<accession>A0AAJ0BRT5</accession>
<reference evidence="1" key="1">
    <citation type="submission" date="2023-06" db="EMBL/GenBank/DDBJ databases">
        <title>Genome-scale phylogeny and comparative genomics of the fungal order Sordariales.</title>
        <authorList>
            <consortium name="Lawrence Berkeley National Laboratory"/>
            <person name="Hensen N."/>
            <person name="Bonometti L."/>
            <person name="Westerberg I."/>
            <person name="Brannstrom I.O."/>
            <person name="Guillou S."/>
            <person name="Cros-Aarteil S."/>
            <person name="Calhoun S."/>
            <person name="Haridas S."/>
            <person name="Kuo A."/>
            <person name="Mondo S."/>
            <person name="Pangilinan J."/>
            <person name="Riley R."/>
            <person name="Labutti K."/>
            <person name="Andreopoulos B."/>
            <person name="Lipzen A."/>
            <person name="Chen C."/>
            <person name="Yanf M."/>
            <person name="Daum C."/>
            <person name="Ng V."/>
            <person name="Clum A."/>
            <person name="Steindorff A."/>
            <person name="Ohm R."/>
            <person name="Martin F."/>
            <person name="Silar P."/>
            <person name="Natvig D."/>
            <person name="Lalanne C."/>
            <person name="Gautier V."/>
            <person name="Ament-Velasquez S.L."/>
            <person name="Kruys A."/>
            <person name="Hutchinson M.I."/>
            <person name="Powell A.J."/>
            <person name="Barry K."/>
            <person name="Miller A.N."/>
            <person name="Grigoriev I.V."/>
            <person name="Debuchy R."/>
            <person name="Gladieux P."/>
            <person name="Thoren M.H."/>
            <person name="Johannesson H."/>
        </authorList>
    </citation>
    <scope>NUCLEOTIDE SEQUENCE</scope>
    <source>
        <strain evidence="1">8032-3</strain>
    </source>
</reference>
<proteinExistence type="predicted"/>
<dbReference type="RefSeq" id="XP_060279085.1">
    <property type="nucleotide sequence ID" value="XM_060430725.1"/>
</dbReference>
<dbReference type="AlphaFoldDB" id="A0AAJ0BRT5"/>
<protein>
    <submittedName>
        <fullName evidence="1">Uncharacterized protein</fullName>
    </submittedName>
</protein>
<sequence length="439" mass="49022">MNAANNYLRISKISRTFNDDSAQLIRVGFGTESRTLIDPELYEIEKPQPQNGDESNRPAAFKLVRNAGKSYHLVLHFAGSFCFLNGTLAYRLVGTSPGNLRIATDQFLHEGDGYTVQEFDTANMGLAMNTFSSQLQDGEIDSPFRASGDWIWELYCFGGHEAVGTSHPVRMELYFFLGNTAMHDAKKDHCLELIRRTIPPYSLIQGKTWPVVEADVVRHLAWNLWNLGSIHGIEYDTSTSGGGSTYLVDKNVSISSFLGDHFHAFVNPCNCWDLAALVWAGCLSLGCRPGPHDQKEIRISETFVISGRPWGYVPHGPLFGWQEHASRHCNSPFWFDWESYSNDEASHRWDVPWDDADRTGFSAHCFAVLVPANGHGQKVLDICHGTTLQQQPVFNYALEVGCTDLGVYLENAREIGSIYQTKPAVFLQNEGADGWTTVG</sequence>
<evidence type="ECO:0000313" key="2">
    <source>
        <dbReference type="Proteomes" id="UP001244011"/>
    </source>
</evidence>
<name>A0AAJ0BRT5_9PEZI</name>
<comment type="caution">
    <text evidence="1">The sequence shown here is derived from an EMBL/GenBank/DDBJ whole genome shotgun (WGS) entry which is preliminary data.</text>
</comment>
<evidence type="ECO:0000313" key="1">
    <source>
        <dbReference type="EMBL" id="KAK1762872.1"/>
    </source>
</evidence>
<gene>
    <name evidence="1" type="ORF">QBC33DRAFT_573949</name>
</gene>